<dbReference type="AlphaFoldDB" id="A0A2V2UR40"/>
<organism evidence="3 4">
    <name type="scientific">Trypanosoma cruzi</name>
    <dbReference type="NCBI Taxonomy" id="5693"/>
    <lineage>
        <taxon>Eukaryota</taxon>
        <taxon>Discoba</taxon>
        <taxon>Euglenozoa</taxon>
        <taxon>Kinetoplastea</taxon>
        <taxon>Metakinetoplastina</taxon>
        <taxon>Trypanosomatida</taxon>
        <taxon>Trypanosomatidae</taxon>
        <taxon>Trypanosoma</taxon>
        <taxon>Schizotrypanum</taxon>
    </lineage>
</organism>
<dbReference type="VEuPathDB" id="TriTrypDB:TcBrA4_0157070"/>
<proteinExistence type="predicted"/>
<protein>
    <submittedName>
        <fullName evidence="3">Putative retrotransposon hot spot (RHS) protein</fullName>
    </submittedName>
</protein>
<evidence type="ECO:0000259" key="2">
    <source>
        <dbReference type="Pfam" id="PF20445"/>
    </source>
</evidence>
<dbReference type="PANTHER" id="PTHR33129">
    <property type="entry name" value="PROTEIN KINASE DOMAIN-CONTAINING PROTEIN-RELATED"/>
    <property type="match status" value="1"/>
</dbReference>
<dbReference type="EMBL" id="PRFA01000118">
    <property type="protein sequence ID" value="PWU86524.1"/>
    <property type="molecule type" value="Genomic_DNA"/>
</dbReference>
<dbReference type="PANTHER" id="PTHR33129:SF3">
    <property type="entry name" value="HOT SPOT (RHS) PROTEIN, PUTATIVE-RELATED"/>
    <property type="match status" value="1"/>
</dbReference>
<dbReference type="VEuPathDB" id="TriTrypDB:TCDM_11172"/>
<dbReference type="VEuPathDB" id="TriTrypDB:TCSYLVIO_008542"/>
<feature type="domain" description="Retrotransposon hot spot protein,C-terminal" evidence="1">
    <location>
        <begin position="123"/>
        <end position="416"/>
    </location>
</feature>
<feature type="domain" description="Retrotransposon hot spot protein N-terminal" evidence="2">
    <location>
        <begin position="8"/>
        <end position="112"/>
    </location>
</feature>
<dbReference type="InterPro" id="IPR046836">
    <property type="entry name" value="RHS_C"/>
</dbReference>
<dbReference type="Pfam" id="PF20445">
    <property type="entry name" value="RHS_N"/>
    <property type="match status" value="1"/>
</dbReference>
<dbReference type="InterPro" id="IPR052980">
    <property type="entry name" value="Crinkler_effector"/>
</dbReference>
<dbReference type="NCBIfam" id="TIGR01631">
    <property type="entry name" value="Trypano_RHS"/>
    <property type="match status" value="1"/>
</dbReference>
<sequence length="599" mass="68894">MDMLEGYYESVYNARWHHVVEVPGGEGTGMEVREGEPPQPWTYREVGYTLERDDGVQQSGAAPPRLMVLTSDKKWPYTWAGSENIFDCCVNCEVDRVWQIVKRDLTEWFSPHGRTVFSPMKRVLIGTPGIGKSMNAGSYLLYQLLHYDAEKLPMVAYIIKESVYLFDKITKTVSELGSEDVFVKFMQYLTRCEVKGYIIYDVANQGREPHPGLPSAEWGMIVVTLPNINNFQGWMDQNGAMGIAMNCPYESDVRALCVWMKRNEPREQNGYWKQVKERMDEVGPILRVIFDGDKFTDRKTVIDEAINDVDSSNAKHYVGVISDKLWNAVNPSQLVQIVRVRRGLPTETYLNSPASRVIANKIYIHLSTKMHFMEIFKLLMHPDVILLSIVLEMSGTVTFMCRGAVNIIIGKLKELKPPEGRALQLAALQRNPKGHPTEFVGLPTKQGLPLEEKLARYGVMYKPAVGNFPLVDAFFFMESPRKTLVGLQMTKAHAHHTKTSTVKEFTEYLSWFFTNWEEFAQGLSWDIIYVQHADSKPMENWQRCDYVNPNNETDAEKEIVAFWDGKVHQYQFVLTRDFVSKITEMRTQQSWGKRDREEN</sequence>
<dbReference type="VEuPathDB" id="TriTrypDB:TcCLB.509915.60"/>
<name>A0A2V2UR40_TRYCR</name>
<dbReference type="InterPro" id="IPR046835">
    <property type="entry name" value="RHS_N"/>
</dbReference>
<gene>
    <name evidence="3" type="ORF">C4B63_118g20</name>
</gene>
<dbReference type="Proteomes" id="UP000246121">
    <property type="component" value="Unassembled WGS sequence"/>
</dbReference>
<dbReference type="VEuPathDB" id="TriTrypDB:BCY84_21540"/>
<reference evidence="3 4" key="1">
    <citation type="journal article" date="2018" name="Microb. Genom.">
        <title>Expanding an expanded genome: long-read sequencing of Trypanosoma cruzi.</title>
        <authorList>
            <person name="Berna L."/>
            <person name="Rodriguez M."/>
            <person name="Chiribao M.L."/>
            <person name="Parodi-Talice A."/>
            <person name="Pita S."/>
            <person name="Rijo G."/>
            <person name="Alvarez-Valin F."/>
            <person name="Robello C."/>
        </authorList>
    </citation>
    <scope>NUCLEOTIDE SEQUENCE [LARGE SCALE GENOMIC DNA]</scope>
    <source>
        <strain evidence="3 4">Dm28c</strain>
    </source>
</reference>
<dbReference type="VEuPathDB" id="TriTrypDB:TcG_11226"/>
<dbReference type="InterPro" id="IPR006518">
    <property type="entry name" value="Trypano_RHS"/>
</dbReference>
<dbReference type="VEuPathDB" id="TriTrypDB:TcCL_ESM07373"/>
<evidence type="ECO:0000313" key="3">
    <source>
        <dbReference type="EMBL" id="PWU86524.1"/>
    </source>
</evidence>
<dbReference type="VEuPathDB" id="TriTrypDB:TcCLB.509787.10"/>
<dbReference type="VEuPathDB" id="TriTrypDB:Tc_MARK_828"/>
<evidence type="ECO:0000313" key="4">
    <source>
        <dbReference type="Proteomes" id="UP000246121"/>
    </source>
</evidence>
<comment type="caution">
    <text evidence="3">The sequence shown here is derived from an EMBL/GenBank/DDBJ whole genome shotgun (WGS) entry which is preliminary data.</text>
</comment>
<dbReference type="VEuPathDB" id="TriTrypDB:ECC02_008909"/>
<dbReference type="VEuPathDB" id="TriTrypDB:C4B63_118g20"/>
<dbReference type="VEuPathDB" id="TriTrypDB:C3747_238g79"/>
<dbReference type="VEuPathDB" id="TriTrypDB:TCSYLVIO_008730"/>
<accession>A0A2V2UR40</accession>
<dbReference type="Pfam" id="PF07999">
    <property type="entry name" value="RHSP"/>
    <property type="match status" value="1"/>
</dbReference>
<evidence type="ECO:0000259" key="1">
    <source>
        <dbReference type="Pfam" id="PF07999"/>
    </source>
</evidence>
<dbReference type="VEuPathDB" id="TriTrypDB:TcCLB.508285.10"/>